<dbReference type="RefSeq" id="WP_387721141.1">
    <property type="nucleotide sequence ID" value="NZ_JBIAPI010000007.1"/>
</dbReference>
<dbReference type="InterPro" id="IPR019734">
    <property type="entry name" value="TPR_rpt"/>
</dbReference>
<protein>
    <submittedName>
        <fullName evidence="2">ATP-binding protein</fullName>
    </submittedName>
</protein>
<dbReference type="PANTHER" id="PTHR47691">
    <property type="entry name" value="REGULATOR-RELATED"/>
    <property type="match status" value="1"/>
</dbReference>
<keyword evidence="3" id="KW-1185">Reference proteome</keyword>
<dbReference type="InterPro" id="IPR027417">
    <property type="entry name" value="P-loop_NTPase"/>
</dbReference>
<dbReference type="InterPro" id="IPR011990">
    <property type="entry name" value="TPR-like_helical_dom_sf"/>
</dbReference>
<sequence length="807" mass="88700">MSTSEGPEASRSPGGTRSDLSGSAGDVVQARDIAGGIHFHSPGGDRISGESVPAQLPADVRGFVNRVTDLKRMDDVLADTGNHPRTPRVCVLTGTAGVGKTSLAVHWGHRARDRFPDGQLYVNLRGYDPGQPITAGQALERFLTALGIASTALPIDLETRSALFRTVLAHRRVLVVLDNAATVKQVRPLLPGAGGSLVIVTSRSRLSGLVARDGAHRLDVDLFDESAAVELVHGTVAGYRYGDSEHDIAELARLCARLPLALRIAAERAAVRPHMPMSELIENLRDESHVWSALSVEDDDEADAVRTVFAWSYRALPPEVARMFRLLGLHPSAEFSSHAAAAVAAVPPWDARQLLDALVGAHLLDQIGHDRYQFHDLLRAYAIDQVRHKDTVDDRDAATCRILAWYLHTTGRCLPELPIPILEPIQDIELDDPPTGIEPLTFTEPETALSWFDTERANLVACVQLAAKTGNDQMAWQMPALLRRPYAWSNSVDDWFLTTELGIDAARRLKDTAAEALLLESLTMAYRQTHRLERAEEIAQKALGIFRRSGHHRGVTLTLNMLALINGSARRFNNAHEYFSEARVLAERHDYRELLALITTNHAWIYVESGQYQEAYDRARSSLGPARLADNPAYEIDALTSLMRASHGLGNYAEAVIWGDLVLSMSLAKMTEGAVLIYYGDAQRDRGHPEIALTSYQRAVIIHRQLGNRGKEADSFDSTGTAHRILNRLDDAASFHLQALALYREIGSGWGIATALDHLALVSVDSGQPDDAVHYWTEALSILDDFDDPATSRLRDSVNISLEQFSP</sequence>
<dbReference type="PANTHER" id="PTHR47691:SF3">
    <property type="entry name" value="HTH-TYPE TRANSCRIPTIONAL REGULATOR RV0890C-RELATED"/>
    <property type="match status" value="1"/>
</dbReference>
<proteinExistence type="predicted"/>
<dbReference type="Gene3D" id="1.25.40.10">
    <property type="entry name" value="Tetratricopeptide repeat domain"/>
    <property type="match status" value="2"/>
</dbReference>
<keyword evidence="2" id="KW-0547">Nucleotide-binding</keyword>
<dbReference type="EMBL" id="JBIAPI010000007">
    <property type="protein sequence ID" value="MFF3226128.1"/>
    <property type="molecule type" value="Genomic_DNA"/>
</dbReference>
<dbReference type="GO" id="GO:0005524">
    <property type="term" value="F:ATP binding"/>
    <property type="evidence" value="ECO:0007669"/>
    <property type="project" value="UniProtKB-KW"/>
</dbReference>
<accession>A0ABW6QZZ1</accession>
<dbReference type="SUPFAM" id="SSF52540">
    <property type="entry name" value="P-loop containing nucleoside triphosphate hydrolases"/>
    <property type="match status" value="1"/>
</dbReference>
<keyword evidence="2" id="KW-0067">ATP-binding</keyword>
<gene>
    <name evidence="2" type="ORF">ACFYV7_25250</name>
</gene>
<name>A0ABW6QZZ1_9NOCA</name>
<evidence type="ECO:0000313" key="3">
    <source>
        <dbReference type="Proteomes" id="UP001601948"/>
    </source>
</evidence>
<dbReference type="Proteomes" id="UP001601948">
    <property type="component" value="Unassembled WGS sequence"/>
</dbReference>
<evidence type="ECO:0000256" key="1">
    <source>
        <dbReference type="SAM" id="MobiDB-lite"/>
    </source>
</evidence>
<comment type="caution">
    <text evidence="2">The sequence shown here is derived from an EMBL/GenBank/DDBJ whole genome shotgun (WGS) entry which is preliminary data.</text>
</comment>
<dbReference type="SUPFAM" id="SSF48452">
    <property type="entry name" value="TPR-like"/>
    <property type="match status" value="2"/>
</dbReference>
<dbReference type="SMART" id="SM00028">
    <property type="entry name" value="TPR"/>
    <property type="match status" value="5"/>
</dbReference>
<reference evidence="2 3" key="1">
    <citation type="submission" date="2024-10" db="EMBL/GenBank/DDBJ databases">
        <title>The Natural Products Discovery Center: Release of the First 8490 Sequenced Strains for Exploring Actinobacteria Biosynthetic Diversity.</title>
        <authorList>
            <person name="Kalkreuter E."/>
            <person name="Kautsar S.A."/>
            <person name="Yang D."/>
            <person name="Bader C.D."/>
            <person name="Teijaro C.N."/>
            <person name="Fluegel L."/>
            <person name="Davis C.M."/>
            <person name="Simpson J.R."/>
            <person name="Lauterbach L."/>
            <person name="Steele A.D."/>
            <person name="Gui C."/>
            <person name="Meng S."/>
            <person name="Li G."/>
            <person name="Viehrig K."/>
            <person name="Ye F."/>
            <person name="Su P."/>
            <person name="Kiefer A.F."/>
            <person name="Nichols A."/>
            <person name="Cepeda A.J."/>
            <person name="Yan W."/>
            <person name="Fan B."/>
            <person name="Jiang Y."/>
            <person name="Adhikari A."/>
            <person name="Zheng C.-J."/>
            <person name="Schuster L."/>
            <person name="Cowan T.M."/>
            <person name="Smanski M.J."/>
            <person name="Chevrette M.G."/>
            <person name="De Carvalho L.P.S."/>
            <person name="Shen B."/>
        </authorList>
    </citation>
    <scope>NUCLEOTIDE SEQUENCE [LARGE SCALE GENOMIC DNA]</scope>
    <source>
        <strain evidence="2 3">NPDC003040</strain>
    </source>
</reference>
<feature type="region of interest" description="Disordered" evidence="1">
    <location>
        <begin position="1"/>
        <end position="24"/>
    </location>
</feature>
<dbReference type="Gene3D" id="3.40.50.300">
    <property type="entry name" value="P-loop containing nucleotide triphosphate hydrolases"/>
    <property type="match status" value="1"/>
</dbReference>
<evidence type="ECO:0000313" key="2">
    <source>
        <dbReference type="EMBL" id="MFF3226128.1"/>
    </source>
</evidence>
<organism evidence="2 3">
    <name type="scientific">Nocardia suismassiliense</name>
    <dbReference type="NCBI Taxonomy" id="2077092"/>
    <lineage>
        <taxon>Bacteria</taxon>
        <taxon>Bacillati</taxon>
        <taxon>Actinomycetota</taxon>
        <taxon>Actinomycetes</taxon>
        <taxon>Mycobacteriales</taxon>
        <taxon>Nocardiaceae</taxon>
        <taxon>Nocardia</taxon>
    </lineage>
</organism>
<dbReference type="PRINTS" id="PR00364">
    <property type="entry name" value="DISEASERSIST"/>
</dbReference>